<comment type="caution">
    <text evidence="7">The sequence shown here is derived from an EMBL/GenBank/DDBJ whole genome shotgun (WGS) entry which is preliminary data.</text>
</comment>
<comment type="subcellular location">
    <subcellularLocation>
        <location evidence="5">Nucleus</location>
    </subcellularLocation>
</comment>
<evidence type="ECO:0000256" key="3">
    <source>
        <dbReference type="ARBA" id="ARBA00023239"/>
    </source>
</evidence>
<accession>A0A9P4Q9W3</accession>
<dbReference type="EC" id="3.1.4.-" evidence="5"/>
<evidence type="ECO:0000256" key="2">
    <source>
        <dbReference type="ARBA" id="ARBA00022801"/>
    </source>
</evidence>
<sequence length="309" mass="34168">MALVDYESSEPASSSDGEETQQPRKKQKRGPSHGEKPSNLPPLPSIFQDLYSSTVRSSTQDDPSLHAGRTRVTPHVEGSWPTHVYLDWRPRHHEAEHLSKIVEAVQSRASDHETVTSLLRTDLDVSLPLHVSLSRPLALLTEQREPFLKDLKQAVAQSGVAPFTVQLGEVVWHPNESSTRWFLVQRLQESSSDELGKLLLACNGASASFGQPSLYTSQETSADESSTANRLDRPDDHPNNLPSSGQFHISLAWSLVPQSSEAKTLPSALEQDTSFEISFDKVKVRVGQDVHNIPLASRRFPTCGHTSET</sequence>
<dbReference type="OrthoDB" id="49151at2759"/>
<dbReference type="Pfam" id="PF09749">
    <property type="entry name" value="HVSL"/>
    <property type="match status" value="1"/>
</dbReference>
<keyword evidence="2 5" id="KW-0378">Hydrolase</keyword>
<dbReference type="InterPro" id="IPR027521">
    <property type="entry name" value="Usb1"/>
</dbReference>
<evidence type="ECO:0000313" key="7">
    <source>
        <dbReference type="EMBL" id="KAF2723303.1"/>
    </source>
</evidence>
<feature type="active site" description="Proton donor/acceptor" evidence="5">
    <location>
        <position position="248"/>
    </location>
</feature>
<feature type="active site" description="Proton donor/acceptor" evidence="5">
    <location>
        <position position="130"/>
    </location>
</feature>
<dbReference type="GO" id="GO:0034477">
    <property type="term" value="P:U6 snRNA 3'-end processing"/>
    <property type="evidence" value="ECO:0007669"/>
    <property type="project" value="UniProtKB-UniRule"/>
</dbReference>
<dbReference type="GO" id="GO:0016829">
    <property type="term" value="F:lyase activity"/>
    <property type="evidence" value="ECO:0007669"/>
    <property type="project" value="UniProtKB-KW"/>
</dbReference>
<evidence type="ECO:0000313" key="8">
    <source>
        <dbReference type="Proteomes" id="UP000799441"/>
    </source>
</evidence>
<gene>
    <name evidence="5" type="primary">USB1</name>
    <name evidence="7" type="ORF">K431DRAFT_319102</name>
</gene>
<dbReference type="HAMAP" id="MF_03040">
    <property type="entry name" value="USB1"/>
    <property type="match status" value="1"/>
</dbReference>
<keyword evidence="1 5" id="KW-0540">Nuclease</keyword>
<evidence type="ECO:0000256" key="5">
    <source>
        <dbReference type="HAMAP-Rule" id="MF_03040"/>
    </source>
</evidence>
<keyword evidence="8" id="KW-1185">Reference proteome</keyword>
<protein>
    <recommendedName>
        <fullName evidence="5">U6 snRNA phosphodiesterase</fullName>
        <ecNumber evidence="5">3.1.4.-</ecNumber>
    </recommendedName>
</protein>
<proteinExistence type="inferred from homology"/>
<reference evidence="7" key="1">
    <citation type="journal article" date="2020" name="Stud. Mycol.">
        <title>101 Dothideomycetes genomes: a test case for predicting lifestyles and emergence of pathogens.</title>
        <authorList>
            <person name="Haridas S."/>
            <person name="Albert R."/>
            <person name="Binder M."/>
            <person name="Bloem J."/>
            <person name="Labutti K."/>
            <person name="Salamov A."/>
            <person name="Andreopoulos B."/>
            <person name="Baker S."/>
            <person name="Barry K."/>
            <person name="Bills G."/>
            <person name="Bluhm B."/>
            <person name="Cannon C."/>
            <person name="Castanera R."/>
            <person name="Culley D."/>
            <person name="Daum C."/>
            <person name="Ezra D."/>
            <person name="Gonzalez J."/>
            <person name="Henrissat B."/>
            <person name="Kuo A."/>
            <person name="Liang C."/>
            <person name="Lipzen A."/>
            <person name="Lutzoni F."/>
            <person name="Magnuson J."/>
            <person name="Mondo S."/>
            <person name="Nolan M."/>
            <person name="Ohm R."/>
            <person name="Pangilinan J."/>
            <person name="Park H.-J."/>
            <person name="Ramirez L."/>
            <person name="Alfaro M."/>
            <person name="Sun H."/>
            <person name="Tritt A."/>
            <person name="Yoshinaga Y."/>
            <person name="Zwiers L.-H."/>
            <person name="Turgeon B."/>
            <person name="Goodwin S."/>
            <person name="Spatafora J."/>
            <person name="Crous P."/>
            <person name="Grigoriev I."/>
        </authorList>
    </citation>
    <scope>NUCLEOTIDE SEQUENCE</scope>
    <source>
        <strain evidence="7">CBS 116435</strain>
    </source>
</reference>
<dbReference type="AlphaFoldDB" id="A0A9P4Q9W3"/>
<evidence type="ECO:0000256" key="4">
    <source>
        <dbReference type="ARBA" id="ARBA00023242"/>
    </source>
</evidence>
<dbReference type="EMBL" id="MU003777">
    <property type="protein sequence ID" value="KAF2723303.1"/>
    <property type="molecule type" value="Genomic_DNA"/>
</dbReference>
<dbReference type="Gene3D" id="3.90.1140.10">
    <property type="entry name" value="Cyclic phosphodiesterase"/>
    <property type="match status" value="1"/>
</dbReference>
<feature type="compositionally biased region" description="Polar residues" evidence="6">
    <location>
        <begin position="212"/>
        <end position="229"/>
    </location>
</feature>
<dbReference type="GO" id="GO:1990838">
    <property type="term" value="F:poly(U)-specific exoribonuclease activity, producing 3' uridine cyclic phosphate ends"/>
    <property type="evidence" value="ECO:0007669"/>
    <property type="project" value="UniProtKB-UniRule"/>
</dbReference>
<organism evidence="7 8">
    <name type="scientific">Polychaeton citri CBS 116435</name>
    <dbReference type="NCBI Taxonomy" id="1314669"/>
    <lineage>
        <taxon>Eukaryota</taxon>
        <taxon>Fungi</taxon>
        <taxon>Dikarya</taxon>
        <taxon>Ascomycota</taxon>
        <taxon>Pezizomycotina</taxon>
        <taxon>Dothideomycetes</taxon>
        <taxon>Dothideomycetidae</taxon>
        <taxon>Capnodiales</taxon>
        <taxon>Capnodiaceae</taxon>
        <taxon>Polychaeton</taxon>
    </lineage>
</organism>
<comment type="similarity">
    <text evidence="5">Belongs to the 2H phosphoesterase superfamily. USB1 family.</text>
</comment>
<evidence type="ECO:0000256" key="1">
    <source>
        <dbReference type="ARBA" id="ARBA00022722"/>
    </source>
</evidence>
<name>A0A9P4Q9W3_9PEZI</name>
<feature type="region of interest" description="Disordered" evidence="6">
    <location>
        <begin position="1"/>
        <end position="73"/>
    </location>
</feature>
<keyword evidence="4 5" id="KW-0539">Nucleus</keyword>
<evidence type="ECO:0000256" key="6">
    <source>
        <dbReference type="SAM" id="MobiDB-lite"/>
    </source>
</evidence>
<dbReference type="PANTHER" id="PTHR13522:SF3">
    <property type="entry name" value="U6 SNRNA PHOSPHODIESTERASE 1"/>
    <property type="match status" value="1"/>
</dbReference>
<dbReference type="GO" id="GO:0005634">
    <property type="term" value="C:nucleus"/>
    <property type="evidence" value="ECO:0007669"/>
    <property type="project" value="UniProtKB-SubCell"/>
</dbReference>
<feature type="compositionally biased region" description="Polar residues" evidence="6">
    <location>
        <begin position="50"/>
        <end position="62"/>
    </location>
</feature>
<dbReference type="PANTHER" id="PTHR13522">
    <property type="entry name" value="U6 SNRNA PHOSPHODIESTERASE 1"/>
    <property type="match status" value="1"/>
</dbReference>
<feature type="region of interest" description="Disordered" evidence="6">
    <location>
        <begin position="212"/>
        <end position="243"/>
    </location>
</feature>
<comment type="function">
    <text evidence="5">Phosphodiesterase responsible for the U6 snRNA 3' end processing. Acts as an exoribonuclease (RNase) responsible for trimming the poly(U) tract of the last nucleotides in the pre-U6 snRNA molecule, leading to the formation of mature U6 snRNA.</text>
</comment>
<keyword evidence="3" id="KW-0456">Lyase</keyword>
<dbReference type="Proteomes" id="UP000799441">
    <property type="component" value="Unassembled WGS sequence"/>
</dbReference>